<protein>
    <submittedName>
        <fullName evidence="2">Uncharacterized protein</fullName>
    </submittedName>
</protein>
<dbReference type="EMBL" id="MDET01000045">
    <property type="protein sequence ID" value="OQM73902.1"/>
    <property type="molecule type" value="Genomic_DNA"/>
</dbReference>
<evidence type="ECO:0000313" key="2">
    <source>
        <dbReference type="EMBL" id="OQM73902.1"/>
    </source>
</evidence>
<reference evidence="2 3" key="1">
    <citation type="journal article" date="2016" name="Int. J. Syst. Evol. Microbiol.">
        <title>Pseudaminobacter manganicus sp. nov., isolated from sludge of a manganese mine.</title>
        <authorList>
            <person name="Li J."/>
            <person name="Huang J."/>
            <person name="Liao S."/>
            <person name="Wang G."/>
        </authorList>
    </citation>
    <scope>NUCLEOTIDE SEQUENCE [LARGE SCALE GENOMIC DNA]</scope>
    <source>
        <strain evidence="2 3">JH-7</strain>
    </source>
</reference>
<organism evidence="2 3">
    <name type="scientific">Manganibacter manganicus</name>
    <dbReference type="NCBI Taxonomy" id="1873176"/>
    <lineage>
        <taxon>Bacteria</taxon>
        <taxon>Pseudomonadati</taxon>
        <taxon>Pseudomonadota</taxon>
        <taxon>Alphaproteobacteria</taxon>
        <taxon>Hyphomicrobiales</taxon>
        <taxon>Phyllobacteriaceae</taxon>
        <taxon>Manganibacter</taxon>
    </lineage>
</organism>
<dbReference type="Proteomes" id="UP000191905">
    <property type="component" value="Unassembled WGS sequence"/>
</dbReference>
<accession>A0A1V8RL28</accession>
<name>A0A1V8RL28_9HYPH</name>
<keyword evidence="3" id="KW-1185">Reference proteome</keyword>
<feature type="region of interest" description="Disordered" evidence="1">
    <location>
        <begin position="43"/>
        <end position="71"/>
    </location>
</feature>
<dbReference type="OrthoDB" id="8002257at2"/>
<proteinExistence type="predicted"/>
<sequence>MGMILTGIVVTGAIAFGAGFYLLNVQPEPPAWQVFSTESTRVGDPGHNLVGQNWSGNPGNVSAESGEKAAS</sequence>
<feature type="compositionally biased region" description="Polar residues" evidence="1">
    <location>
        <begin position="50"/>
        <end position="63"/>
    </location>
</feature>
<dbReference type="RefSeq" id="WP_080921143.1">
    <property type="nucleotide sequence ID" value="NZ_MDET01000045.1"/>
</dbReference>
<evidence type="ECO:0000313" key="3">
    <source>
        <dbReference type="Proteomes" id="UP000191905"/>
    </source>
</evidence>
<evidence type="ECO:0000256" key="1">
    <source>
        <dbReference type="SAM" id="MobiDB-lite"/>
    </source>
</evidence>
<dbReference type="AlphaFoldDB" id="A0A1V8RL28"/>
<comment type="caution">
    <text evidence="2">The sequence shown here is derived from an EMBL/GenBank/DDBJ whole genome shotgun (WGS) entry which is preliminary data.</text>
</comment>
<gene>
    <name evidence="2" type="ORF">BFN67_06085</name>
</gene>